<dbReference type="Gene3D" id="6.10.280.40">
    <property type="match status" value="1"/>
</dbReference>
<protein>
    <recommendedName>
        <fullName evidence="1">AAA+ ATPase At3g28540-like C-terminal domain-containing protein</fullName>
    </recommendedName>
</protein>
<proteinExistence type="predicted"/>
<organism evidence="2 3">
    <name type="scientific">Miscanthus lutarioriparius</name>
    <dbReference type="NCBI Taxonomy" id="422564"/>
    <lineage>
        <taxon>Eukaryota</taxon>
        <taxon>Viridiplantae</taxon>
        <taxon>Streptophyta</taxon>
        <taxon>Embryophyta</taxon>
        <taxon>Tracheophyta</taxon>
        <taxon>Spermatophyta</taxon>
        <taxon>Magnoliopsida</taxon>
        <taxon>Liliopsida</taxon>
        <taxon>Poales</taxon>
        <taxon>Poaceae</taxon>
        <taxon>PACMAD clade</taxon>
        <taxon>Panicoideae</taxon>
        <taxon>Andropogonodae</taxon>
        <taxon>Andropogoneae</taxon>
        <taxon>Saccharinae</taxon>
        <taxon>Miscanthus</taxon>
    </lineage>
</organism>
<evidence type="ECO:0000313" key="3">
    <source>
        <dbReference type="Proteomes" id="UP000604825"/>
    </source>
</evidence>
<dbReference type="InterPro" id="IPR058017">
    <property type="entry name" value="At3g28540-like_C"/>
</dbReference>
<evidence type="ECO:0000259" key="1">
    <source>
        <dbReference type="Pfam" id="PF25568"/>
    </source>
</evidence>
<reference evidence="2" key="1">
    <citation type="submission" date="2020-10" db="EMBL/GenBank/DDBJ databases">
        <authorList>
            <person name="Han B."/>
            <person name="Lu T."/>
            <person name="Zhao Q."/>
            <person name="Huang X."/>
            <person name="Zhao Y."/>
        </authorList>
    </citation>
    <scope>NUCLEOTIDE SEQUENCE</scope>
</reference>
<feature type="domain" description="AAA+ ATPase At3g28540-like C-terminal" evidence="1">
    <location>
        <begin position="10"/>
        <end position="57"/>
    </location>
</feature>
<dbReference type="EMBL" id="CAJGYO010000010">
    <property type="protein sequence ID" value="CAD6256291.1"/>
    <property type="molecule type" value="Genomic_DNA"/>
</dbReference>
<comment type="caution">
    <text evidence="2">The sequence shown here is derived from an EMBL/GenBank/DDBJ whole genome shotgun (WGS) entry which is preliminary data.</text>
</comment>
<gene>
    <name evidence="2" type="ORF">NCGR_LOCUS39799</name>
</gene>
<keyword evidence="3" id="KW-1185">Reference proteome</keyword>
<dbReference type="Pfam" id="PF25568">
    <property type="entry name" value="AAA_lid_At3g28540"/>
    <property type="match status" value="2"/>
</dbReference>
<dbReference type="PANTHER" id="PTHR23070">
    <property type="entry name" value="BCS1 AAA-TYPE ATPASE"/>
    <property type="match status" value="1"/>
</dbReference>
<dbReference type="OrthoDB" id="633637at2759"/>
<dbReference type="AlphaFoldDB" id="A0A811QJD1"/>
<accession>A0A811QJD1</accession>
<dbReference type="Proteomes" id="UP000604825">
    <property type="component" value="Unassembled WGS sequence"/>
</dbReference>
<name>A0A811QJD1_9POAL</name>
<feature type="domain" description="AAA+ ATPase At3g28540-like C-terminal" evidence="1">
    <location>
        <begin position="60"/>
        <end position="108"/>
    </location>
</feature>
<sequence length="122" mass="13781">MDRHIEMSYCRFEAFKMFAKSYLDITEHSLFGEIGKLLDEIDTTPADVADNLMPRGKRNGEIDRLLDEMNGAPADVAGKLMLRVKRRREADDCLAGLVETLKKAKMKSAAPPMDSMEEAKEE</sequence>
<evidence type="ECO:0000313" key="2">
    <source>
        <dbReference type="EMBL" id="CAD6256291.1"/>
    </source>
</evidence>
<dbReference type="InterPro" id="IPR050747">
    <property type="entry name" value="Mitochondrial_chaperone_BCS1"/>
</dbReference>